<dbReference type="EMBL" id="BQXS01011554">
    <property type="protein sequence ID" value="GKT13962.1"/>
    <property type="molecule type" value="Genomic_DNA"/>
</dbReference>
<gene>
    <name evidence="2" type="ORF">ADUPG1_010378</name>
</gene>
<feature type="transmembrane region" description="Helical" evidence="1">
    <location>
        <begin position="12"/>
        <end position="35"/>
    </location>
</feature>
<protein>
    <submittedName>
        <fullName evidence="2">Uncharacterized protein</fullName>
    </submittedName>
</protein>
<name>A0ABQ5JVC5_9EUKA</name>
<organism evidence="2 3">
    <name type="scientific">Aduncisulcus paluster</name>
    <dbReference type="NCBI Taxonomy" id="2918883"/>
    <lineage>
        <taxon>Eukaryota</taxon>
        <taxon>Metamonada</taxon>
        <taxon>Carpediemonas-like organisms</taxon>
        <taxon>Aduncisulcus</taxon>
    </lineage>
</organism>
<evidence type="ECO:0000313" key="3">
    <source>
        <dbReference type="Proteomes" id="UP001057375"/>
    </source>
</evidence>
<feature type="transmembrane region" description="Helical" evidence="1">
    <location>
        <begin position="62"/>
        <end position="82"/>
    </location>
</feature>
<proteinExistence type="predicted"/>
<keyword evidence="1" id="KW-0472">Membrane</keyword>
<keyword evidence="3" id="KW-1185">Reference proteome</keyword>
<dbReference type="Proteomes" id="UP001057375">
    <property type="component" value="Unassembled WGS sequence"/>
</dbReference>
<sequence>MCGCELKNCQFCCGFCGGIFALGIVLFTIFGIFLATDFIPADNYAFFVAKDDATRKSASNNLFLSAGIYAVCTILFFFLMYLGHKRELEDKAAAAAESMRAEDERYNRLH</sequence>
<keyword evidence="1" id="KW-0812">Transmembrane</keyword>
<accession>A0ABQ5JVC5</accession>
<evidence type="ECO:0000256" key="1">
    <source>
        <dbReference type="SAM" id="Phobius"/>
    </source>
</evidence>
<comment type="caution">
    <text evidence="2">The sequence shown here is derived from an EMBL/GenBank/DDBJ whole genome shotgun (WGS) entry which is preliminary data.</text>
</comment>
<keyword evidence="1" id="KW-1133">Transmembrane helix</keyword>
<reference evidence="2" key="1">
    <citation type="submission" date="2022-03" db="EMBL/GenBank/DDBJ databases">
        <title>Draft genome sequence of Aduncisulcus paluster, a free-living microaerophilic Fornicata.</title>
        <authorList>
            <person name="Yuyama I."/>
            <person name="Kume K."/>
            <person name="Tamura T."/>
            <person name="Inagaki Y."/>
            <person name="Hashimoto T."/>
        </authorList>
    </citation>
    <scope>NUCLEOTIDE SEQUENCE</scope>
    <source>
        <strain evidence="2">NY0171</strain>
    </source>
</reference>
<evidence type="ECO:0000313" key="2">
    <source>
        <dbReference type="EMBL" id="GKT13962.1"/>
    </source>
</evidence>